<dbReference type="Pfam" id="PF13336">
    <property type="entry name" value="AcetylCoA_hyd_C"/>
    <property type="match status" value="1"/>
</dbReference>
<dbReference type="RefSeq" id="WP_380861009.1">
    <property type="nucleotide sequence ID" value="NZ_JBHRXV010000009.1"/>
</dbReference>
<gene>
    <name evidence="2" type="ORF">ACFOMD_10545</name>
</gene>
<evidence type="ECO:0000313" key="2">
    <source>
        <dbReference type="EMBL" id="MFC3713013.1"/>
    </source>
</evidence>
<dbReference type="Proteomes" id="UP001595615">
    <property type="component" value="Unassembled WGS sequence"/>
</dbReference>
<dbReference type="GO" id="GO:0016787">
    <property type="term" value="F:hydrolase activity"/>
    <property type="evidence" value="ECO:0007669"/>
    <property type="project" value="UniProtKB-KW"/>
</dbReference>
<reference evidence="3" key="1">
    <citation type="journal article" date="2019" name="Int. J. Syst. Evol. Microbiol.">
        <title>The Global Catalogue of Microorganisms (GCM) 10K type strain sequencing project: providing services to taxonomists for standard genome sequencing and annotation.</title>
        <authorList>
            <consortium name="The Broad Institute Genomics Platform"/>
            <consortium name="The Broad Institute Genome Sequencing Center for Infectious Disease"/>
            <person name="Wu L."/>
            <person name="Ma J."/>
        </authorList>
    </citation>
    <scope>NUCLEOTIDE SEQUENCE [LARGE SCALE GENOMIC DNA]</scope>
    <source>
        <strain evidence="3">KCTC 42644</strain>
    </source>
</reference>
<evidence type="ECO:0000259" key="1">
    <source>
        <dbReference type="Pfam" id="PF13336"/>
    </source>
</evidence>
<dbReference type="Gene3D" id="3.30.750.70">
    <property type="entry name" value="4-hydroxybutyrate coenzyme like domains"/>
    <property type="match status" value="1"/>
</dbReference>
<dbReference type="Gene3D" id="3.40.1080.10">
    <property type="entry name" value="Glutaconate Coenzyme A-transferase"/>
    <property type="match status" value="1"/>
</dbReference>
<dbReference type="InterPro" id="IPR038460">
    <property type="entry name" value="AcetylCoA_hyd_C_sf"/>
</dbReference>
<keyword evidence="3" id="KW-1185">Reference proteome</keyword>
<protein>
    <submittedName>
        <fullName evidence="2">Acetyl-CoA hydrolase/transferase family protein</fullName>
    </submittedName>
</protein>
<feature type="domain" description="Acetyl-CoA hydrolase/transferase C-terminal" evidence="1">
    <location>
        <begin position="255"/>
        <end position="402"/>
    </location>
</feature>
<dbReference type="SUPFAM" id="SSF100950">
    <property type="entry name" value="NagB/RpiA/CoA transferase-like"/>
    <property type="match status" value="2"/>
</dbReference>
<dbReference type="EMBL" id="JBHRXV010000009">
    <property type="protein sequence ID" value="MFC3713013.1"/>
    <property type="molecule type" value="Genomic_DNA"/>
</dbReference>
<keyword evidence="2" id="KW-0378">Hydrolase</keyword>
<dbReference type="Gene3D" id="3.40.1080.20">
    <property type="entry name" value="Acetyl-CoA hydrolase/transferase C-terminal domain"/>
    <property type="match status" value="1"/>
</dbReference>
<accession>A0ABV7XBD4</accession>
<dbReference type="InterPro" id="IPR037171">
    <property type="entry name" value="NagB/RpiA_transferase-like"/>
</dbReference>
<evidence type="ECO:0000313" key="3">
    <source>
        <dbReference type="Proteomes" id="UP001595615"/>
    </source>
</evidence>
<sequence length="411" mass="42437">MIRFVPGDHRLAALLADASTVLVQGCTGASDLLAAEVMSAGDAIGAVGFTGIQLPGVNRASWLANPRCRFTTYFMTPELKAAGAQVVFLPINYSAILDRLRRTKIDAAIFQVSPPDATGLCSFGPTVDFLAELWPQVGVRIAQINPNLPRTAGPTGIPLREIHYAVEAATPIVEAPDPAPDPVSTAIAAHLAPFVGDGATLQAGLGKLPGTILRSLADRRRLRVHSGLIGDGVLDLLEAGAIEGGAHITAGVAVGSTRLYDALPGSGIVFRPVSYTHALPVLAALPNFVAINSALDVDLFGQAYAEVGPGGWASGTGGAGDFARGALAAGGLRVVTLPSTAKGSSRIIVPGAGRGPVSLGRADIDIVVTEHGAADLRGRSYDDRAAALITIAAPDHREELARAWRDEPGRF</sequence>
<proteinExistence type="predicted"/>
<dbReference type="InterPro" id="IPR026888">
    <property type="entry name" value="AcetylCoA_hyd_C"/>
</dbReference>
<dbReference type="PANTHER" id="PTHR21432">
    <property type="entry name" value="ACETYL-COA HYDROLASE-RELATED"/>
    <property type="match status" value="1"/>
</dbReference>
<dbReference type="InterPro" id="IPR046433">
    <property type="entry name" value="ActCoA_hydro"/>
</dbReference>
<name>A0ABV7XBD4_9SPHN</name>
<organism evidence="2 3">
    <name type="scientific">Sphingoaurantiacus capsulatus</name>
    <dbReference type="NCBI Taxonomy" id="1771310"/>
    <lineage>
        <taxon>Bacteria</taxon>
        <taxon>Pseudomonadati</taxon>
        <taxon>Pseudomonadota</taxon>
        <taxon>Alphaproteobacteria</taxon>
        <taxon>Sphingomonadales</taxon>
        <taxon>Sphingosinicellaceae</taxon>
        <taxon>Sphingoaurantiacus</taxon>
    </lineage>
</organism>
<comment type="caution">
    <text evidence="2">The sequence shown here is derived from an EMBL/GenBank/DDBJ whole genome shotgun (WGS) entry which is preliminary data.</text>
</comment>
<dbReference type="PANTHER" id="PTHR21432:SF20">
    <property type="entry name" value="ACETYL-COA HYDROLASE"/>
    <property type="match status" value="1"/>
</dbReference>